<evidence type="ECO:0000256" key="1">
    <source>
        <dbReference type="ARBA" id="ARBA00004141"/>
    </source>
</evidence>
<dbReference type="EC" id="2.3.1.225" evidence="11"/>
<feature type="transmembrane region" description="Helical" evidence="11">
    <location>
        <begin position="262"/>
        <end position="285"/>
    </location>
</feature>
<dbReference type="PANTHER" id="PTHR22883:SF23">
    <property type="entry name" value="PALMITOYLTRANSFERASE ZDHHC6"/>
    <property type="match status" value="1"/>
</dbReference>
<evidence type="ECO:0000256" key="12">
    <source>
        <dbReference type="SAM" id="MobiDB-lite"/>
    </source>
</evidence>
<dbReference type="PANTHER" id="PTHR22883">
    <property type="entry name" value="ZINC FINGER DHHC DOMAIN CONTAINING PROTEIN"/>
    <property type="match status" value="1"/>
</dbReference>
<dbReference type="GO" id="GO:0016020">
    <property type="term" value="C:membrane"/>
    <property type="evidence" value="ECO:0007669"/>
    <property type="project" value="UniProtKB-SubCell"/>
</dbReference>
<name>A0A9P8IBP0_9PEZI</name>
<feature type="compositionally biased region" description="Polar residues" evidence="12">
    <location>
        <begin position="334"/>
        <end position="346"/>
    </location>
</feature>
<reference evidence="14" key="1">
    <citation type="submission" date="2021-03" db="EMBL/GenBank/DDBJ databases">
        <title>Comparative genomics and phylogenomic investigation of the class Geoglossomycetes provide insights into ecological specialization and systematics.</title>
        <authorList>
            <person name="Melie T."/>
            <person name="Pirro S."/>
            <person name="Miller A.N."/>
            <person name="Quandt A."/>
        </authorList>
    </citation>
    <scope>NUCLEOTIDE SEQUENCE</scope>
    <source>
        <strain evidence="14">GBOQ0MN5Z8</strain>
    </source>
</reference>
<evidence type="ECO:0000259" key="13">
    <source>
        <dbReference type="Pfam" id="PF01529"/>
    </source>
</evidence>
<evidence type="ECO:0000256" key="7">
    <source>
        <dbReference type="ARBA" id="ARBA00023288"/>
    </source>
</evidence>
<comment type="similarity">
    <text evidence="9">Belongs to the DHHC palmitoyltransferase family. PFA5 subfamily.</text>
</comment>
<dbReference type="GO" id="GO:0006612">
    <property type="term" value="P:protein targeting to membrane"/>
    <property type="evidence" value="ECO:0007669"/>
    <property type="project" value="TreeGrafter"/>
</dbReference>
<evidence type="ECO:0000256" key="10">
    <source>
        <dbReference type="ARBA" id="ARBA00048048"/>
    </source>
</evidence>
<accession>A0A9P8IBP0</accession>
<comment type="domain">
    <text evidence="11">The DHHC domain is required for palmitoyltransferase activity.</text>
</comment>
<feature type="domain" description="Palmitoyltransferase DHHC" evidence="13">
    <location>
        <begin position="183"/>
        <end position="293"/>
    </location>
</feature>
<dbReference type="GO" id="GO:0019706">
    <property type="term" value="F:protein-cysteine S-palmitoyltransferase activity"/>
    <property type="evidence" value="ECO:0007669"/>
    <property type="project" value="UniProtKB-EC"/>
</dbReference>
<dbReference type="PROSITE" id="PS50216">
    <property type="entry name" value="DHHC"/>
    <property type="match status" value="1"/>
</dbReference>
<dbReference type="Proteomes" id="UP000698800">
    <property type="component" value="Unassembled WGS sequence"/>
</dbReference>
<keyword evidence="7" id="KW-0449">Lipoprotein</keyword>
<evidence type="ECO:0000256" key="9">
    <source>
        <dbReference type="ARBA" id="ARBA00038298"/>
    </source>
</evidence>
<evidence type="ECO:0000313" key="14">
    <source>
        <dbReference type="EMBL" id="KAH0544640.1"/>
    </source>
</evidence>
<feature type="transmembrane region" description="Helical" evidence="11">
    <location>
        <begin position="20"/>
        <end position="42"/>
    </location>
</feature>
<evidence type="ECO:0000313" key="15">
    <source>
        <dbReference type="Proteomes" id="UP000698800"/>
    </source>
</evidence>
<protein>
    <recommendedName>
        <fullName evidence="11">Palmitoyltransferase</fullName>
        <ecNumber evidence="11">2.3.1.225</ecNumber>
    </recommendedName>
</protein>
<dbReference type="GO" id="GO:0005783">
    <property type="term" value="C:endoplasmic reticulum"/>
    <property type="evidence" value="ECO:0007669"/>
    <property type="project" value="TreeGrafter"/>
</dbReference>
<keyword evidence="6" id="KW-0564">Palmitate</keyword>
<sequence length="496" mass="55742">MARWNDKSANIWAAQVIPWLLAGIVGYVSWVVVKLVCVGYLLRPSKEERVQSRPGPAVAIITVYFVILLPALWSYFRIIYIIVTDPGYVPRSELWHQQRRRDQRDKGRHHRKKSRPGSGSQEKRPGHSWPDGDTELGNGSGGLGQAYSSTVPLDQRDMSIPPPGLEQFYTKDVFVCQDNGSPIWCTICLNWKPDRTHHCREVGRCVRKMDHFCPWAGGIISETSLKYFLQFVAYATIYWAFVLIVIAFFVAERMRQSGGVNAHCAGLFGLFAFGMTSGTTQLILLNTTTVENLTRKTKVWQLAILNPRPDTIGSSPSNTPKVAYHQVTYGLPRQTPSQDNPSIQSGHRSDAPENPRPTETSPPFRTFAILKTRPGENPWDLGKSKNFQSVMVLPAAMTEETVPSPWGMSWTGCEEKQEYRLQQAVKPPGYRGNRHITEVTKAQRRVSHRRCRTEDTASTVLTDLGIRAKGDEIDERGGQIPVSWMGESIGDDAFPS</sequence>
<evidence type="ECO:0000256" key="3">
    <source>
        <dbReference type="ARBA" id="ARBA00022692"/>
    </source>
</evidence>
<evidence type="ECO:0000256" key="4">
    <source>
        <dbReference type="ARBA" id="ARBA00022989"/>
    </source>
</evidence>
<keyword evidence="4 11" id="KW-1133">Transmembrane helix</keyword>
<feature type="region of interest" description="Disordered" evidence="12">
    <location>
        <begin position="331"/>
        <end position="365"/>
    </location>
</feature>
<feature type="transmembrane region" description="Helical" evidence="11">
    <location>
        <begin position="54"/>
        <end position="76"/>
    </location>
</feature>
<dbReference type="Pfam" id="PF01529">
    <property type="entry name" value="DHHC"/>
    <property type="match status" value="1"/>
</dbReference>
<keyword evidence="3 11" id="KW-0812">Transmembrane</keyword>
<comment type="caution">
    <text evidence="14">The sequence shown here is derived from an EMBL/GenBank/DDBJ whole genome shotgun (WGS) entry which is preliminary data.</text>
</comment>
<feature type="region of interest" description="Disordered" evidence="12">
    <location>
        <begin position="96"/>
        <end position="135"/>
    </location>
</feature>
<dbReference type="AlphaFoldDB" id="A0A9P8IBP0"/>
<evidence type="ECO:0000256" key="2">
    <source>
        <dbReference type="ARBA" id="ARBA00022679"/>
    </source>
</evidence>
<keyword evidence="15" id="KW-1185">Reference proteome</keyword>
<dbReference type="InterPro" id="IPR039859">
    <property type="entry name" value="PFA4/ZDH16/20/ERF2-like"/>
</dbReference>
<proteinExistence type="inferred from homology"/>
<keyword evidence="8 11" id="KW-0012">Acyltransferase</keyword>
<dbReference type="EMBL" id="JAGHQL010000016">
    <property type="protein sequence ID" value="KAH0544640.1"/>
    <property type="molecule type" value="Genomic_DNA"/>
</dbReference>
<gene>
    <name evidence="14" type="ORF">FGG08_001290</name>
</gene>
<dbReference type="OrthoDB" id="331948at2759"/>
<evidence type="ECO:0000256" key="11">
    <source>
        <dbReference type="RuleBase" id="RU079119"/>
    </source>
</evidence>
<keyword evidence="5 11" id="KW-0472">Membrane</keyword>
<feature type="transmembrane region" description="Helical" evidence="11">
    <location>
        <begin position="227"/>
        <end position="250"/>
    </location>
</feature>
<evidence type="ECO:0000256" key="6">
    <source>
        <dbReference type="ARBA" id="ARBA00023139"/>
    </source>
</evidence>
<evidence type="ECO:0000256" key="5">
    <source>
        <dbReference type="ARBA" id="ARBA00023136"/>
    </source>
</evidence>
<keyword evidence="2 11" id="KW-0808">Transferase</keyword>
<evidence type="ECO:0000256" key="8">
    <source>
        <dbReference type="ARBA" id="ARBA00023315"/>
    </source>
</evidence>
<dbReference type="InterPro" id="IPR001594">
    <property type="entry name" value="Palmitoyltrfase_DHHC"/>
</dbReference>
<feature type="compositionally biased region" description="Basic and acidic residues" evidence="12">
    <location>
        <begin position="96"/>
        <end position="105"/>
    </location>
</feature>
<organism evidence="14 15">
    <name type="scientific">Glutinoglossum americanum</name>
    <dbReference type="NCBI Taxonomy" id="1670608"/>
    <lineage>
        <taxon>Eukaryota</taxon>
        <taxon>Fungi</taxon>
        <taxon>Dikarya</taxon>
        <taxon>Ascomycota</taxon>
        <taxon>Pezizomycotina</taxon>
        <taxon>Geoglossomycetes</taxon>
        <taxon>Geoglossales</taxon>
        <taxon>Geoglossaceae</taxon>
        <taxon>Glutinoglossum</taxon>
    </lineage>
</organism>
<comment type="catalytic activity">
    <reaction evidence="10 11">
        <text>L-cysteinyl-[protein] + hexadecanoyl-CoA = S-hexadecanoyl-L-cysteinyl-[protein] + CoA</text>
        <dbReference type="Rhea" id="RHEA:36683"/>
        <dbReference type="Rhea" id="RHEA-COMP:10131"/>
        <dbReference type="Rhea" id="RHEA-COMP:11032"/>
        <dbReference type="ChEBI" id="CHEBI:29950"/>
        <dbReference type="ChEBI" id="CHEBI:57287"/>
        <dbReference type="ChEBI" id="CHEBI:57379"/>
        <dbReference type="ChEBI" id="CHEBI:74151"/>
        <dbReference type="EC" id="2.3.1.225"/>
    </reaction>
</comment>
<dbReference type="GO" id="GO:0005794">
    <property type="term" value="C:Golgi apparatus"/>
    <property type="evidence" value="ECO:0007669"/>
    <property type="project" value="TreeGrafter"/>
</dbReference>
<feature type="compositionally biased region" description="Basic residues" evidence="12">
    <location>
        <begin position="106"/>
        <end position="115"/>
    </location>
</feature>
<comment type="subcellular location">
    <subcellularLocation>
        <location evidence="1">Membrane</location>
        <topology evidence="1">Multi-pass membrane protein</topology>
    </subcellularLocation>
</comment>